<reference evidence="2" key="1">
    <citation type="submission" date="2020-12" db="EMBL/GenBank/DDBJ databases">
        <title>Metabolic potential, ecology and presence of endohyphal bacteria is reflected in genomic diversity of Mucoromycotina.</title>
        <authorList>
            <person name="Muszewska A."/>
            <person name="Okrasinska A."/>
            <person name="Steczkiewicz K."/>
            <person name="Drgas O."/>
            <person name="Orlowska M."/>
            <person name="Perlinska-Lenart U."/>
            <person name="Aleksandrzak-Piekarczyk T."/>
            <person name="Szatraj K."/>
            <person name="Zielenkiewicz U."/>
            <person name="Pilsyk S."/>
            <person name="Malc E."/>
            <person name="Mieczkowski P."/>
            <person name="Kruszewska J.S."/>
            <person name="Biernat P."/>
            <person name="Pawlowska J."/>
        </authorList>
    </citation>
    <scope>NUCLEOTIDE SEQUENCE</scope>
    <source>
        <strain evidence="2">WA0000067209</strain>
    </source>
</reference>
<name>A0A8H7PJA4_MORIS</name>
<gene>
    <name evidence="2" type="ORF">INT43_006055</name>
</gene>
<proteinExistence type="predicted"/>
<evidence type="ECO:0000313" key="2">
    <source>
        <dbReference type="EMBL" id="KAG2174993.1"/>
    </source>
</evidence>
<dbReference type="GO" id="GO:0016787">
    <property type="term" value="F:hydrolase activity"/>
    <property type="evidence" value="ECO:0007669"/>
    <property type="project" value="InterPro"/>
</dbReference>
<comment type="caution">
    <text evidence="2">The sequence shown here is derived from an EMBL/GenBank/DDBJ whole genome shotgun (WGS) entry which is preliminary data.</text>
</comment>
<dbReference type="Pfam" id="PF01738">
    <property type="entry name" value="DLH"/>
    <property type="match status" value="1"/>
</dbReference>
<evidence type="ECO:0000313" key="3">
    <source>
        <dbReference type="Proteomes" id="UP000654370"/>
    </source>
</evidence>
<dbReference type="OrthoDB" id="17560at2759"/>
<dbReference type="EMBL" id="JAEPQZ010000012">
    <property type="protein sequence ID" value="KAG2174993.1"/>
    <property type="molecule type" value="Genomic_DNA"/>
</dbReference>
<evidence type="ECO:0000259" key="1">
    <source>
        <dbReference type="Pfam" id="PF01738"/>
    </source>
</evidence>
<dbReference type="AlphaFoldDB" id="A0A8H7PJA4"/>
<keyword evidence="3" id="KW-1185">Reference proteome</keyword>
<protein>
    <recommendedName>
        <fullName evidence="1">Dienelactone hydrolase domain-containing protein</fullName>
    </recommendedName>
</protein>
<dbReference type="InterPro" id="IPR002925">
    <property type="entry name" value="Dienelactn_hydro"/>
</dbReference>
<dbReference type="Gene3D" id="3.40.50.1820">
    <property type="entry name" value="alpha/beta hydrolase"/>
    <property type="match status" value="1"/>
</dbReference>
<dbReference type="PANTHER" id="PTHR47668">
    <property type="entry name" value="DIENELACTONE HYDROLASE FAMILY PROTEIN (AFU_ORTHOLOGUE AFUA_6G01940)"/>
    <property type="match status" value="1"/>
</dbReference>
<dbReference type="InterPro" id="IPR029058">
    <property type="entry name" value="AB_hydrolase_fold"/>
</dbReference>
<feature type="domain" description="Dienelactone hydrolase" evidence="1">
    <location>
        <begin position="72"/>
        <end position="262"/>
    </location>
</feature>
<sequence length="265" mass="29438">MYTTKSCCEVPAVVSNYSPVGTIENLDDLPVYAVGDKVRDMTSKIGEANDTEIILPVRAQKKPFWSFMMSLGSSITNTKQFCDVLAKQCGYLVVMPDWFRGKAITEDMLGDRESAMAWIRKVGTYEVLSPSIQRVKDYLVSTGVEKTGIVGFCWGAKIAIQMSGKDNYYSAASLIHPSHFALEDADAAQAPLLLIPSQNDADLTEFMERLSKQPFGDKCKHVRFDDVQHGFAAARGNWEEGSLDKKRATEAIQLTLDFFAEHVNV</sequence>
<dbReference type="PANTHER" id="PTHR47668:SF1">
    <property type="entry name" value="DIENELACTONE HYDROLASE DOMAIN-CONTAINING PROTEIN-RELATED"/>
    <property type="match status" value="1"/>
</dbReference>
<dbReference type="Proteomes" id="UP000654370">
    <property type="component" value="Unassembled WGS sequence"/>
</dbReference>
<accession>A0A8H7PJA4</accession>
<dbReference type="SUPFAM" id="SSF53474">
    <property type="entry name" value="alpha/beta-Hydrolases"/>
    <property type="match status" value="1"/>
</dbReference>
<organism evidence="2 3">
    <name type="scientific">Mortierella isabellina</name>
    <name type="common">Filamentous fungus</name>
    <name type="synonym">Umbelopsis isabellina</name>
    <dbReference type="NCBI Taxonomy" id="91625"/>
    <lineage>
        <taxon>Eukaryota</taxon>
        <taxon>Fungi</taxon>
        <taxon>Fungi incertae sedis</taxon>
        <taxon>Mucoromycota</taxon>
        <taxon>Mucoromycotina</taxon>
        <taxon>Umbelopsidomycetes</taxon>
        <taxon>Umbelopsidales</taxon>
        <taxon>Umbelopsidaceae</taxon>
        <taxon>Umbelopsis</taxon>
    </lineage>
</organism>